<evidence type="ECO:0000313" key="2">
    <source>
        <dbReference type="EMBL" id="KFO32450.1"/>
    </source>
</evidence>
<evidence type="ECO:0000256" key="1">
    <source>
        <dbReference type="SAM" id="MobiDB-lite"/>
    </source>
</evidence>
<dbReference type="Proteomes" id="UP000028990">
    <property type="component" value="Unassembled WGS sequence"/>
</dbReference>
<name>A0A091DQ99_FUKDA</name>
<keyword evidence="3" id="KW-1185">Reference proteome</keyword>
<accession>A0A091DQ99</accession>
<feature type="region of interest" description="Disordered" evidence="1">
    <location>
        <begin position="1"/>
        <end position="22"/>
    </location>
</feature>
<dbReference type="EMBL" id="KN122164">
    <property type="protein sequence ID" value="KFO32450.1"/>
    <property type="molecule type" value="Genomic_DNA"/>
</dbReference>
<evidence type="ECO:0000313" key="3">
    <source>
        <dbReference type="Proteomes" id="UP000028990"/>
    </source>
</evidence>
<sequence>MGLKESPLEKVSLSKAQRLNREQQRPKAAKYIYVANSTSVTGLYHVAPDSRISSLHEEVRVLAEAPNFSESTGHMGNLQVQLWHQWTPVAMAMCPGTWVLKSCNQKLGEGGHRPSSDGKAARKSVASSSTLISNSGIVRLTPSQNGPPESKCFEMLEDIEAARTAQLKTAVKEDSRAALGKR</sequence>
<gene>
    <name evidence="2" type="ORF">H920_06149</name>
</gene>
<reference evidence="2 3" key="1">
    <citation type="submission" date="2013-11" db="EMBL/GenBank/DDBJ databases">
        <title>The Damaraland mole rat (Fukomys damarensis) genome and evolution of African mole rats.</title>
        <authorList>
            <person name="Gladyshev V.N."/>
            <person name="Fang X."/>
        </authorList>
    </citation>
    <scope>NUCLEOTIDE SEQUENCE [LARGE SCALE GENOMIC DNA]</scope>
    <source>
        <tissue evidence="2">Liver</tissue>
    </source>
</reference>
<proteinExistence type="predicted"/>
<dbReference type="AlphaFoldDB" id="A0A091DQ99"/>
<feature type="compositionally biased region" description="Basic and acidic residues" evidence="1">
    <location>
        <begin position="109"/>
        <end position="120"/>
    </location>
</feature>
<organism evidence="2 3">
    <name type="scientific">Fukomys damarensis</name>
    <name type="common">Damaraland mole rat</name>
    <name type="synonym">Cryptomys damarensis</name>
    <dbReference type="NCBI Taxonomy" id="885580"/>
    <lineage>
        <taxon>Eukaryota</taxon>
        <taxon>Metazoa</taxon>
        <taxon>Chordata</taxon>
        <taxon>Craniata</taxon>
        <taxon>Vertebrata</taxon>
        <taxon>Euteleostomi</taxon>
        <taxon>Mammalia</taxon>
        <taxon>Eutheria</taxon>
        <taxon>Euarchontoglires</taxon>
        <taxon>Glires</taxon>
        <taxon>Rodentia</taxon>
        <taxon>Hystricomorpha</taxon>
        <taxon>Bathyergidae</taxon>
        <taxon>Fukomys</taxon>
    </lineage>
</organism>
<feature type="region of interest" description="Disordered" evidence="1">
    <location>
        <begin position="107"/>
        <end position="128"/>
    </location>
</feature>
<protein>
    <submittedName>
        <fullName evidence="2">Uncharacterized protein</fullName>
    </submittedName>
</protein>